<evidence type="ECO:0000256" key="1">
    <source>
        <dbReference type="SAM" id="MobiDB-lite"/>
    </source>
</evidence>
<keyword evidence="3" id="KW-1185">Reference proteome</keyword>
<feature type="compositionally biased region" description="Polar residues" evidence="1">
    <location>
        <begin position="10"/>
        <end position="21"/>
    </location>
</feature>
<reference evidence="3" key="2">
    <citation type="journal article" date="2018" name="Plant J.">
        <title>The Sorghum bicolor reference genome: improved assembly, gene annotations, a transcriptome atlas, and signatures of genome organization.</title>
        <authorList>
            <person name="McCormick R.F."/>
            <person name="Truong S.K."/>
            <person name="Sreedasyam A."/>
            <person name="Jenkins J."/>
            <person name="Shu S."/>
            <person name="Sims D."/>
            <person name="Kennedy M."/>
            <person name="Amirebrahimi M."/>
            <person name="Weers B.D."/>
            <person name="McKinley B."/>
            <person name="Mattison A."/>
            <person name="Morishige D.T."/>
            <person name="Grimwood J."/>
            <person name="Schmutz J."/>
            <person name="Mullet J.E."/>
        </authorList>
    </citation>
    <scope>NUCLEOTIDE SEQUENCE [LARGE SCALE GENOMIC DNA]</scope>
    <source>
        <strain evidence="3">cv. BTx623</strain>
    </source>
</reference>
<evidence type="ECO:0000313" key="2">
    <source>
        <dbReference type="EMBL" id="KXG22751.1"/>
    </source>
</evidence>
<dbReference type="InParanoid" id="A0A1B6PAU5"/>
<dbReference type="Gramene" id="KXG22751">
    <property type="protein sequence ID" value="KXG22751"/>
    <property type="gene ID" value="SORBI_3008G001600"/>
</dbReference>
<gene>
    <name evidence="2" type="ORF">SORBI_3008G001600</name>
</gene>
<proteinExistence type="predicted"/>
<dbReference type="AlphaFoldDB" id="A0A1B6PAU5"/>
<organism evidence="2 3">
    <name type="scientific">Sorghum bicolor</name>
    <name type="common">Sorghum</name>
    <name type="synonym">Sorghum vulgare</name>
    <dbReference type="NCBI Taxonomy" id="4558"/>
    <lineage>
        <taxon>Eukaryota</taxon>
        <taxon>Viridiplantae</taxon>
        <taxon>Streptophyta</taxon>
        <taxon>Embryophyta</taxon>
        <taxon>Tracheophyta</taxon>
        <taxon>Spermatophyta</taxon>
        <taxon>Magnoliopsida</taxon>
        <taxon>Liliopsida</taxon>
        <taxon>Poales</taxon>
        <taxon>Poaceae</taxon>
        <taxon>PACMAD clade</taxon>
        <taxon>Panicoideae</taxon>
        <taxon>Andropogonodae</taxon>
        <taxon>Andropogoneae</taxon>
        <taxon>Sorghinae</taxon>
        <taxon>Sorghum</taxon>
    </lineage>
</organism>
<feature type="region of interest" description="Disordered" evidence="1">
    <location>
        <begin position="1"/>
        <end position="30"/>
    </location>
</feature>
<dbReference type="EMBL" id="CM000767">
    <property type="protein sequence ID" value="KXG22751.1"/>
    <property type="molecule type" value="Genomic_DNA"/>
</dbReference>
<reference evidence="2 3" key="1">
    <citation type="journal article" date="2009" name="Nature">
        <title>The Sorghum bicolor genome and the diversification of grasses.</title>
        <authorList>
            <person name="Paterson A.H."/>
            <person name="Bowers J.E."/>
            <person name="Bruggmann R."/>
            <person name="Dubchak I."/>
            <person name="Grimwood J."/>
            <person name="Gundlach H."/>
            <person name="Haberer G."/>
            <person name="Hellsten U."/>
            <person name="Mitros T."/>
            <person name="Poliakov A."/>
            <person name="Schmutz J."/>
            <person name="Spannagl M."/>
            <person name="Tang H."/>
            <person name="Wang X."/>
            <person name="Wicker T."/>
            <person name="Bharti A.K."/>
            <person name="Chapman J."/>
            <person name="Feltus F.A."/>
            <person name="Gowik U."/>
            <person name="Grigoriev I.V."/>
            <person name="Lyons E."/>
            <person name="Maher C.A."/>
            <person name="Martis M."/>
            <person name="Narechania A."/>
            <person name="Otillar R.P."/>
            <person name="Penning B.W."/>
            <person name="Salamov A.A."/>
            <person name="Wang Y."/>
            <person name="Zhang L."/>
            <person name="Carpita N.C."/>
            <person name="Freeling M."/>
            <person name="Gingle A.R."/>
            <person name="Hash C.T."/>
            <person name="Keller B."/>
            <person name="Klein P."/>
            <person name="Kresovich S."/>
            <person name="McCann M.C."/>
            <person name="Ming R."/>
            <person name="Peterson D.G."/>
            <person name="Mehboob-ur-Rahman"/>
            <person name="Ware D."/>
            <person name="Westhoff P."/>
            <person name="Mayer K.F."/>
            <person name="Messing J."/>
            <person name="Rokhsar D.S."/>
        </authorList>
    </citation>
    <scope>NUCLEOTIDE SEQUENCE [LARGE SCALE GENOMIC DNA]</scope>
    <source>
        <strain evidence="3">cv. BTx623</strain>
    </source>
</reference>
<accession>A0A1B6PAU5</accession>
<name>A0A1B6PAU5_SORBI</name>
<sequence>MASSKWCHSRGQSPYSPYDQTNRSDEKLFDQITRPAKKTGDERQWICEEATHGLQAGDVAMGIGAACSLLVPLLTRTLHASCLCLDWFTLHSHTSRAATTAF</sequence>
<protein>
    <submittedName>
        <fullName evidence="2">Uncharacterized protein</fullName>
    </submittedName>
</protein>
<evidence type="ECO:0000313" key="3">
    <source>
        <dbReference type="Proteomes" id="UP000000768"/>
    </source>
</evidence>
<dbReference type="Proteomes" id="UP000000768">
    <property type="component" value="Chromosome 8"/>
</dbReference>